<protein>
    <submittedName>
        <fullName evidence="1">Uncharacterized protein</fullName>
    </submittedName>
</protein>
<dbReference type="Proteomes" id="UP000501690">
    <property type="component" value="Linkage Group LG6"/>
</dbReference>
<name>A0A4D6M5R7_VIGUN</name>
<proteinExistence type="predicted"/>
<organism evidence="1 2">
    <name type="scientific">Vigna unguiculata</name>
    <name type="common">Cowpea</name>
    <dbReference type="NCBI Taxonomy" id="3917"/>
    <lineage>
        <taxon>Eukaryota</taxon>
        <taxon>Viridiplantae</taxon>
        <taxon>Streptophyta</taxon>
        <taxon>Embryophyta</taxon>
        <taxon>Tracheophyta</taxon>
        <taxon>Spermatophyta</taxon>
        <taxon>Magnoliopsida</taxon>
        <taxon>eudicotyledons</taxon>
        <taxon>Gunneridae</taxon>
        <taxon>Pentapetalae</taxon>
        <taxon>rosids</taxon>
        <taxon>fabids</taxon>
        <taxon>Fabales</taxon>
        <taxon>Fabaceae</taxon>
        <taxon>Papilionoideae</taxon>
        <taxon>50 kb inversion clade</taxon>
        <taxon>NPAAA clade</taxon>
        <taxon>indigoferoid/millettioid clade</taxon>
        <taxon>Phaseoleae</taxon>
        <taxon>Vigna</taxon>
    </lineage>
</organism>
<gene>
    <name evidence="1" type="ORF">DEO72_LG6g1438</name>
</gene>
<evidence type="ECO:0000313" key="2">
    <source>
        <dbReference type="Proteomes" id="UP000501690"/>
    </source>
</evidence>
<dbReference type="AlphaFoldDB" id="A0A4D6M5R7"/>
<keyword evidence="2" id="KW-1185">Reference proteome</keyword>
<sequence>MAQHAKKTRIEVNMFWNLRHQLAEEAKKSGDPNVPNFKNALVDICWSSSEKQKGAPPTQRGVGKERKNLLFEKVVNPNGRQLEESLTQVAVKPKIPQTPRSDT</sequence>
<accession>A0A4D6M5R7</accession>
<reference evidence="1 2" key="1">
    <citation type="submission" date="2019-04" db="EMBL/GenBank/DDBJ databases">
        <title>An improved genome assembly and genetic linkage map for asparagus bean, Vigna unguiculata ssp. sesquipedialis.</title>
        <authorList>
            <person name="Xia Q."/>
            <person name="Zhang R."/>
            <person name="Dong Y."/>
        </authorList>
    </citation>
    <scope>NUCLEOTIDE SEQUENCE [LARGE SCALE GENOMIC DNA]</scope>
    <source>
        <tissue evidence="1">Leaf</tissue>
    </source>
</reference>
<dbReference type="EMBL" id="CP039350">
    <property type="protein sequence ID" value="QCD96729.1"/>
    <property type="molecule type" value="Genomic_DNA"/>
</dbReference>
<evidence type="ECO:0000313" key="1">
    <source>
        <dbReference type="EMBL" id="QCD96729.1"/>
    </source>
</evidence>